<name>A0A0U5BSU1_XANCI</name>
<dbReference type="AlphaFoldDB" id="A0A0U5BSU1"/>
<sequence length="396" mass="43263">MPRTHHRLSPTFVNAAKKGNAKPGRYSDGGNLALRVGEGGAASWTFEFVRAGQRRELGLGSVGVVGLADARARAASLRSDLAAGITPQTARARTQANIGLTFRQATEKYLSGKVSAMKNDKHKAQWRSTLETYAYPYIGDLDVKQIDTPHVLAALDPIWITKNETASRVRGRIERVLAWATVSGHRTGDNPARWRGHLSEALAAPAQAKKVEHHAALPYAELPAFLSALQGQIGIGAHALRFAILTATRTGEVIGARWDEFDLEENVWTIPVERMKAGKEHRVPLSSAALEILSAMRNFATGSGDGFVFPGAKNGSPLSNMAMLATLKRMGRTDITAHGFRSTFRDWAGQETHHPREVIEHALAHQLKSKTEAAYARGDLLRKRRALMDEWATYAA</sequence>
<dbReference type="InterPro" id="IPR053876">
    <property type="entry name" value="Phage_int_M"/>
</dbReference>
<keyword evidence="3" id="KW-0238">DNA-binding</keyword>
<dbReference type="Gene3D" id="1.10.150.130">
    <property type="match status" value="1"/>
</dbReference>
<evidence type="ECO:0000256" key="4">
    <source>
        <dbReference type="ARBA" id="ARBA00023172"/>
    </source>
</evidence>
<dbReference type="PROSITE" id="PS51898">
    <property type="entry name" value="TYR_RECOMBINASE"/>
    <property type="match status" value="1"/>
</dbReference>
<dbReference type="Pfam" id="PF22022">
    <property type="entry name" value="Phage_int_M"/>
    <property type="match status" value="1"/>
</dbReference>
<dbReference type="KEGG" id="xcn:J169_01814"/>
<dbReference type="InterPro" id="IPR013762">
    <property type="entry name" value="Integrase-like_cat_sf"/>
</dbReference>
<organism evidence="5 6">
    <name type="scientific">Xanthomonas citri pv. citri</name>
    <dbReference type="NCBI Taxonomy" id="611301"/>
    <lineage>
        <taxon>Bacteria</taxon>
        <taxon>Pseudomonadati</taxon>
        <taxon>Pseudomonadota</taxon>
        <taxon>Gammaproteobacteria</taxon>
        <taxon>Lysobacterales</taxon>
        <taxon>Lysobacteraceae</taxon>
        <taxon>Xanthomonas</taxon>
    </lineage>
</organism>
<dbReference type="Gene3D" id="3.30.160.390">
    <property type="entry name" value="Integrase, DNA-binding domain"/>
    <property type="match status" value="1"/>
</dbReference>
<evidence type="ECO:0000256" key="1">
    <source>
        <dbReference type="ARBA" id="ARBA00008857"/>
    </source>
</evidence>
<dbReference type="GO" id="GO:0015074">
    <property type="term" value="P:DNA integration"/>
    <property type="evidence" value="ECO:0007669"/>
    <property type="project" value="UniProtKB-KW"/>
</dbReference>
<dbReference type="InterPro" id="IPR002104">
    <property type="entry name" value="Integrase_catalytic"/>
</dbReference>
<dbReference type="EMBL" id="CCXZ01000116">
    <property type="protein sequence ID" value="CEG15952.1"/>
    <property type="molecule type" value="Genomic_DNA"/>
</dbReference>
<proteinExistence type="inferred from homology"/>
<dbReference type="InterPro" id="IPR050808">
    <property type="entry name" value="Phage_Integrase"/>
</dbReference>
<dbReference type="KEGG" id="xcf:J172_01808"/>
<dbReference type="PANTHER" id="PTHR30629:SF2">
    <property type="entry name" value="PROPHAGE INTEGRASE INTS-RELATED"/>
    <property type="match status" value="1"/>
</dbReference>
<reference evidence="5 6" key="1">
    <citation type="submission" date="2014-09" db="EMBL/GenBank/DDBJ databases">
        <authorList>
            <person name="Regsiter A."/>
        </authorList>
    </citation>
    <scope>NUCLEOTIDE SEQUENCE [LARGE SCALE GENOMIC DNA]</scope>
</reference>
<evidence type="ECO:0000313" key="6">
    <source>
        <dbReference type="Proteomes" id="UP000052230"/>
    </source>
</evidence>
<dbReference type="Gene3D" id="1.10.443.10">
    <property type="entry name" value="Intergrase catalytic core"/>
    <property type="match status" value="1"/>
</dbReference>
<dbReference type="Pfam" id="PF00589">
    <property type="entry name" value="Phage_integrase"/>
    <property type="match status" value="1"/>
</dbReference>
<dbReference type="InterPro" id="IPR025166">
    <property type="entry name" value="Integrase_DNA_bind_dom"/>
</dbReference>
<gene>
    <name evidence="5" type="primary">intA</name>
    <name evidence="5" type="ORF">XAC3562_240005</name>
</gene>
<keyword evidence="2" id="KW-0229">DNA integration</keyword>
<evidence type="ECO:0000256" key="3">
    <source>
        <dbReference type="ARBA" id="ARBA00023125"/>
    </source>
</evidence>
<protein>
    <submittedName>
        <fullName evidence="5">Phage-related integrase</fullName>
    </submittedName>
</protein>
<evidence type="ECO:0000256" key="2">
    <source>
        <dbReference type="ARBA" id="ARBA00022908"/>
    </source>
</evidence>
<accession>A0A0U5BSU1</accession>
<dbReference type="CDD" id="cd00801">
    <property type="entry name" value="INT_P4_C"/>
    <property type="match status" value="1"/>
</dbReference>
<keyword evidence="4" id="KW-0233">DNA recombination</keyword>
<keyword evidence="6" id="KW-1185">Reference proteome</keyword>
<dbReference type="OMA" id="DRNPRTH"/>
<dbReference type="RefSeq" id="WP_011051067.1">
    <property type="nucleotide sequence ID" value="NZ_CAVLHO010000061.1"/>
</dbReference>
<dbReference type="Proteomes" id="UP000052230">
    <property type="component" value="Unassembled WGS sequence"/>
</dbReference>
<dbReference type="GO" id="GO:0003677">
    <property type="term" value="F:DNA binding"/>
    <property type="evidence" value="ECO:0007669"/>
    <property type="project" value="UniProtKB-KW"/>
</dbReference>
<dbReference type="InterPro" id="IPR010998">
    <property type="entry name" value="Integrase_recombinase_N"/>
</dbReference>
<evidence type="ECO:0000313" key="5">
    <source>
        <dbReference type="EMBL" id="CEG15952.1"/>
    </source>
</evidence>
<dbReference type="InterPro" id="IPR038488">
    <property type="entry name" value="Integrase_DNA-bd_sf"/>
</dbReference>
<dbReference type="InterPro" id="IPR011010">
    <property type="entry name" value="DNA_brk_join_enz"/>
</dbReference>
<dbReference type="SUPFAM" id="SSF56349">
    <property type="entry name" value="DNA breaking-rejoining enzymes"/>
    <property type="match status" value="1"/>
</dbReference>
<comment type="similarity">
    <text evidence="1">Belongs to the 'phage' integrase family.</text>
</comment>
<dbReference type="GO" id="GO:0006310">
    <property type="term" value="P:DNA recombination"/>
    <property type="evidence" value="ECO:0007669"/>
    <property type="project" value="UniProtKB-KW"/>
</dbReference>
<dbReference type="Pfam" id="PF13356">
    <property type="entry name" value="Arm-DNA-bind_3"/>
    <property type="match status" value="1"/>
</dbReference>
<dbReference type="PANTHER" id="PTHR30629">
    <property type="entry name" value="PROPHAGE INTEGRASE"/>
    <property type="match status" value="1"/>
</dbReference>
<comment type="caution">
    <text evidence="5">The sequence shown here is derived from an EMBL/GenBank/DDBJ whole genome shotgun (WGS) entry which is preliminary data.</text>
</comment>